<accession>A0ABQ7T423</accession>
<comment type="similarity">
    <text evidence="2">Belongs to the cytochrome P450 family.</text>
</comment>
<organism evidence="5 6">
    <name type="scientific">Phrynosoma platyrhinos</name>
    <name type="common">Desert horned lizard</name>
    <dbReference type="NCBI Taxonomy" id="52577"/>
    <lineage>
        <taxon>Eukaryota</taxon>
        <taxon>Metazoa</taxon>
        <taxon>Chordata</taxon>
        <taxon>Craniata</taxon>
        <taxon>Vertebrata</taxon>
        <taxon>Euteleostomi</taxon>
        <taxon>Lepidosauria</taxon>
        <taxon>Squamata</taxon>
        <taxon>Bifurcata</taxon>
        <taxon>Unidentata</taxon>
        <taxon>Episquamata</taxon>
        <taxon>Toxicofera</taxon>
        <taxon>Iguania</taxon>
        <taxon>Phrynosomatidae</taxon>
        <taxon>Phrynosomatinae</taxon>
        <taxon>Phrynosoma</taxon>
    </lineage>
</organism>
<keyword evidence="6" id="KW-1185">Reference proteome</keyword>
<comment type="cofactor">
    <cofactor evidence="1">
        <name>heme</name>
        <dbReference type="ChEBI" id="CHEBI:30413"/>
    </cofactor>
</comment>
<dbReference type="InterPro" id="IPR050182">
    <property type="entry name" value="Cytochrome_P450_fam2"/>
</dbReference>
<reference evidence="5 6" key="1">
    <citation type="journal article" date="2022" name="Gigascience">
        <title>A chromosome-level genome assembly and annotation of the desert horned lizard, Phrynosoma platyrhinos, provides insight into chromosomal rearrangements among reptiles.</title>
        <authorList>
            <person name="Koochekian N."/>
            <person name="Ascanio A."/>
            <person name="Farleigh K."/>
            <person name="Card D.C."/>
            <person name="Schield D.R."/>
            <person name="Castoe T.A."/>
            <person name="Jezkova T."/>
        </authorList>
    </citation>
    <scope>NUCLEOTIDE SEQUENCE [LARGE SCALE GENOMIC DNA]</scope>
    <source>
        <strain evidence="5">NK-2021</strain>
    </source>
</reference>
<dbReference type="InterPro" id="IPR036396">
    <property type="entry name" value="Cyt_P450_sf"/>
</dbReference>
<evidence type="ECO:0000313" key="6">
    <source>
        <dbReference type="Proteomes" id="UP000826234"/>
    </source>
</evidence>
<dbReference type="Proteomes" id="UP000826234">
    <property type="component" value="Unassembled WGS sequence"/>
</dbReference>
<name>A0ABQ7T423_PHRPL</name>
<evidence type="ECO:0000256" key="4">
    <source>
        <dbReference type="ARBA" id="ARBA00023004"/>
    </source>
</evidence>
<dbReference type="Pfam" id="PF00067">
    <property type="entry name" value="p450"/>
    <property type="match status" value="1"/>
</dbReference>
<dbReference type="EMBL" id="JAIPUX010001880">
    <property type="protein sequence ID" value="KAH0624271.1"/>
    <property type="molecule type" value="Genomic_DNA"/>
</dbReference>
<dbReference type="PRINTS" id="PR00385">
    <property type="entry name" value="P450"/>
</dbReference>
<dbReference type="InterPro" id="IPR001128">
    <property type="entry name" value="Cyt_P450"/>
</dbReference>
<evidence type="ECO:0000256" key="1">
    <source>
        <dbReference type="ARBA" id="ARBA00001971"/>
    </source>
</evidence>
<dbReference type="InterPro" id="IPR002401">
    <property type="entry name" value="Cyt_P450_E_grp-I"/>
</dbReference>
<protein>
    <submittedName>
        <fullName evidence="5">Uncharacterized protein</fullName>
    </submittedName>
</protein>
<evidence type="ECO:0000313" key="5">
    <source>
        <dbReference type="EMBL" id="KAH0624271.1"/>
    </source>
</evidence>
<dbReference type="SUPFAM" id="SSF48264">
    <property type="entry name" value="Cytochrome P450"/>
    <property type="match status" value="1"/>
</dbReference>
<proteinExistence type="inferred from homology"/>
<dbReference type="PRINTS" id="PR00463">
    <property type="entry name" value="EP450I"/>
</dbReference>
<comment type="caution">
    <text evidence="5">The sequence shown here is derived from an EMBL/GenBank/DDBJ whole genome shotgun (WGS) entry which is preliminary data.</text>
</comment>
<dbReference type="PANTHER" id="PTHR24300">
    <property type="entry name" value="CYTOCHROME P450 508A4-RELATED"/>
    <property type="match status" value="1"/>
</dbReference>
<dbReference type="Gene3D" id="1.10.630.10">
    <property type="entry name" value="Cytochrome P450"/>
    <property type="match status" value="1"/>
</dbReference>
<sequence>MLLLLFSGKPTNPSFAISHSSVNVISSVVLGHRFCYDDENFHKIQYAIQFLNSFLPSPFRIAYDIFPGLMHYLPGPHKKALTCLNLLHTYITEEIKDHKMIRDPADPQDFIDYYLEQIEKSNDDINSTFDEDNLNHIITDFLGAGSETTSKTLVWALLYMVAYPDIHEKVQKELQDVLMPSHKICYEDRKRLPYTNAVIHEVQRFCSIILIGSFRKCINDITLQGFHIKKGTIIIPDVSSVLYDPEQWETPHQFNPNHFLDKDGNFFCKEAFMPFAAGPRICLGERLAKTELFIFFTNLLQSFKLQLPEGKKLNTEPVTGGTTMNPHPYEICFIPY</sequence>
<keyword evidence="4" id="KW-0408">Iron</keyword>
<dbReference type="PANTHER" id="PTHR24300:SF411">
    <property type="entry name" value="CYTOCHROME P450, FAMILY 2, SUBFAMILY AB, POLYPEPTIDE 4-RELATED"/>
    <property type="match status" value="1"/>
</dbReference>
<evidence type="ECO:0000256" key="3">
    <source>
        <dbReference type="ARBA" id="ARBA00022723"/>
    </source>
</evidence>
<keyword evidence="3" id="KW-0479">Metal-binding</keyword>
<evidence type="ECO:0000256" key="2">
    <source>
        <dbReference type="ARBA" id="ARBA00010617"/>
    </source>
</evidence>
<gene>
    <name evidence="5" type="ORF">JD844_007957</name>
</gene>